<feature type="transmembrane region" description="Helical" evidence="13">
    <location>
        <begin position="208"/>
        <end position="228"/>
    </location>
</feature>
<keyword evidence="6" id="KW-0050">Antiport</keyword>
<evidence type="ECO:0000256" key="8">
    <source>
        <dbReference type="ARBA" id="ARBA00022692"/>
    </source>
</evidence>
<evidence type="ECO:0000256" key="12">
    <source>
        <dbReference type="ARBA" id="ARBA00031636"/>
    </source>
</evidence>
<evidence type="ECO:0000256" key="11">
    <source>
        <dbReference type="ARBA" id="ARBA00023136"/>
    </source>
</evidence>
<dbReference type="InterPro" id="IPR048279">
    <property type="entry name" value="MdtK-like"/>
</dbReference>
<comment type="caution">
    <text evidence="14">The sequence shown here is derived from an EMBL/GenBank/DDBJ whole genome shotgun (WGS) entry which is preliminary data.</text>
</comment>
<dbReference type="RefSeq" id="WP_262396155.1">
    <property type="nucleotide sequence ID" value="NZ_JACRTD010000011.1"/>
</dbReference>
<feature type="transmembrane region" description="Helical" evidence="13">
    <location>
        <begin position="21"/>
        <end position="45"/>
    </location>
</feature>
<dbReference type="Pfam" id="PF01554">
    <property type="entry name" value="MatE"/>
    <property type="match status" value="2"/>
</dbReference>
<sequence length="464" mass="50740">MWLLRKGWNKLEQRKENKMGVMPIGKLLTGMSLPIMASMLVQALYNVVDSVFVAQYSENGLTAVSLAFPIQSLMIAVGVGTGVGINALLSRRLGERDFHAANAIADNGMFLSVCSWIVFAVLGGTLSGAFFRAFTDNPEIIEMGTQYLSICTVFSLGVFVQIAAERIMQSTGNTIYNMVMQGTGAIVNIILDPIFIFGLFGVPQMGVAGAAIATVAGQMVAMALGLYLNYKKNKEVTLSVRGFRPNKTIIGEIYRIGVPSIIMQSIVSLLTFGMNKILIMFSEVAVSVFGIYFKLQSFVFMPIFGLTNAMVPIVAYNYGARKRDRILQTIKLSCIISVSIMIVGMLIFLLVPDKLLYLFNASEEMYSIGVPALRIISLSFLFAGVAIVFSSTFQALGNSVLSLLLSVARQIVVILPVAFLLAKFIGLGAVWYSFPIAEIISIVLSSIMFRYVYRIHLQTIPDTE</sequence>
<evidence type="ECO:0000256" key="9">
    <source>
        <dbReference type="ARBA" id="ARBA00022989"/>
    </source>
</evidence>
<evidence type="ECO:0000256" key="4">
    <source>
        <dbReference type="ARBA" id="ARBA00020268"/>
    </source>
</evidence>
<protein>
    <recommendedName>
        <fullName evidence="4">Probable multidrug resistance protein NorM</fullName>
    </recommendedName>
    <alternativeName>
        <fullName evidence="12">Multidrug-efflux transporter</fullName>
    </alternativeName>
</protein>
<feature type="transmembrane region" description="Helical" evidence="13">
    <location>
        <begin position="110"/>
        <end position="134"/>
    </location>
</feature>
<evidence type="ECO:0000256" key="5">
    <source>
        <dbReference type="ARBA" id="ARBA00022448"/>
    </source>
</evidence>
<evidence type="ECO:0000256" key="13">
    <source>
        <dbReference type="SAM" id="Phobius"/>
    </source>
</evidence>
<dbReference type="PANTHER" id="PTHR43298">
    <property type="entry name" value="MULTIDRUG RESISTANCE PROTEIN NORM-RELATED"/>
    <property type="match status" value="1"/>
</dbReference>
<keyword evidence="11 13" id="KW-0472">Membrane</keyword>
<feature type="transmembrane region" description="Helical" evidence="13">
    <location>
        <begin position="299"/>
        <end position="318"/>
    </location>
</feature>
<evidence type="ECO:0000256" key="1">
    <source>
        <dbReference type="ARBA" id="ARBA00003408"/>
    </source>
</evidence>
<feature type="transmembrane region" description="Helical" evidence="13">
    <location>
        <begin position="431"/>
        <end position="453"/>
    </location>
</feature>
<dbReference type="EMBL" id="JACRTD010000011">
    <property type="protein sequence ID" value="MBC8586436.1"/>
    <property type="molecule type" value="Genomic_DNA"/>
</dbReference>
<dbReference type="GO" id="GO:0006811">
    <property type="term" value="P:monoatomic ion transport"/>
    <property type="evidence" value="ECO:0007669"/>
    <property type="project" value="UniProtKB-KW"/>
</dbReference>
<keyword evidence="8 13" id="KW-0812">Transmembrane</keyword>
<dbReference type="InterPro" id="IPR002528">
    <property type="entry name" value="MATE_fam"/>
</dbReference>
<comment type="subcellular location">
    <subcellularLocation>
        <location evidence="2">Cell membrane</location>
        <topology evidence="2">Multi-pass membrane protein</topology>
    </subcellularLocation>
</comment>
<comment type="similarity">
    <text evidence="3">Belongs to the multi antimicrobial extrusion (MATE) (TC 2.A.66.1) family.</text>
</comment>
<feature type="transmembrane region" description="Helical" evidence="13">
    <location>
        <begin position="146"/>
        <end position="164"/>
    </location>
</feature>
<feature type="transmembrane region" description="Helical" evidence="13">
    <location>
        <begin position="330"/>
        <end position="351"/>
    </location>
</feature>
<keyword evidence="7" id="KW-1003">Cell membrane</keyword>
<feature type="transmembrane region" description="Helical" evidence="13">
    <location>
        <begin position="401"/>
        <end position="425"/>
    </location>
</feature>
<dbReference type="PIRSF" id="PIRSF006603">
    <property type="entry name" value="DinF"/>
    <property type="match status" value="1"/>
</dbReference>
<dbReference type="GO" id="GO:0005886">
    <property type="term" value="C:plasma membrane"/>
    <property type="evidence" value="ECO:0007669"/>
    <property type="project" value="UniProtKB-SubCell"/>
</dbReference>
<accession>A0A926EPK3</accession>
<dbReference type="AlphaFoldDB" id="A0A926EPK3"/>
<evidence type="ECO:0000313" key="14">
    <source>
        <dbReference type="EMBL" id="MBC8586436.1"/>
    </source>
</evidence>
<dbReference type="GO" id="GO:0015297">
    <property type="term" value="F:antiporter activity"/>
    <property type="evidence" value="ECO:0007669"/>
    <property type="project" value="UniProtKB-KW"/>
</dbReference>
<keyword evidence="5" id="KW-0813">Transport</keyword>
<organism evidence="14 15">
    <name type="scientific">Youxingia wuxianensis</name>
    <dbReference type="NCBI Taxonomy" id="2763678"/>
    <lineage>
        <taxon>Bacteria</taxon>
        <taxon>Bacillati</taxon>
        <taxon>Bacillota</taxon>
        <taxon>Clostridia</taxon>
        <taxon>Eubacteriales</taxon>
        <taxon>Oscillospiraceae</taxon>
        <taxon>Youxingia</taxon>
    </lineage>
</organism>
<keyword evidence="15" id="KW-1185">Reference proteome</keyword>
<evidence type="ECO:0000256" key="7">
    <source>
        <dbReference type="ARBA" id="ARBA00022475"/>
    </source>
</evidence>
<dbReference type="Proteomes" id="UP000623678">
    <property type="component" value="Unassembled WGS sequence"/>
</dbReference>
<dbReference type="NCBIfam" id="TIGR00797">
    <property type="entry name" value="matE"/>
    <property type="match status" value="1"/>
</dbReference>
<comment type="function">
    <text evidence="1">Multidrug efflux pump.</text>
</comment>
<keyword evidence="10" id="KW-0406">Ion transport</keyword>
<keyword evidence="9 13" id="KW-1133">Transmembrane helix</keyword>
<feature type="transmembrane region" description="Helical" evidence="13">
    <location>
        <begin position="185"/>
        <end position="202"/>
    </location>
</feature>
<feature type="transmembrane region" description="Helical" evidence="13">
    <location>
        <begin position="371"/>
        <end position="389"/>
    </location>
</feature>
<dbReference type="InterPro" id="IPR050222">
    <property type="entry name" value="MATE_MdtK"/>
</dbReference>
<evidence type="ECO:0000256" key="10">
    <source>
        <dbReference type="ARBA" id="ARBA00023065"/>
    </source>
</evidence>
<evidence type="ECO:0000256" key="3">
    <source>
        <dbReference type="ARBA" id="ARBA00010199"/>
    </source>
</evidence>
<dbReference type="PANTHER" id="PTHR43298:SF2">
    <property type="entry name" value="FMN_FAD EXPORTER YEEO-RELATED"/>
    <property type="match status" value="1"/>
</dbReference>
<proteinExistence type="inferred from homology"/>
<evidence type="ECO:0000256" key="6">
    <source>
        <dbReference type="ARBA" id="ARBA00022449"/>
    </source>
</evidence>
<feature type="transmembrane region" description="Helical" evidence="13">
    <location>
        <begin position="65"/>
        <end position="89"/>
    </location>
</feature>
<dbReference type="CDD" id="cd13144">
    <property type="entry name" value="MATE_like_4"/>
    <property type="match status" value="1"/>
</dbReference>
<dbReference type="GO" id="GO:0042910">
    <property type="term" value="F:xenobiotic transmembrane transporter activity"/>
    <property type="evidence" value="ECO:0007669"/>
    <property type="project" value="InterPro"/>
</dbReference>
<evidence type="ECO:0000256" key="2">
    <source>
        <dbReference type="ARBA" id="ARBA00004651"/>
    </source>
</evidence>
<reference evidence="14" key="1">
    <citation type="submission" date="2020-08" db="EMBL/GenBank/DDBJ databases">
        <title>Genome public.</title>
        <authorList>
            <person name="Liu C."/>
            <person name="Sun Q."/>
        </authorList>
    </citation>
    <scope>NUCLEOTIDE SEQUENCE</scope>
    <source>
        <strain evidence="14">NSJ-64</strain>
    </source>
</reference>
<gene>
    <name evidence="14" type="ORF">H8705_12675</name>
</gene>
<evidence type="ECO:0000313" key="15">
    <source>
        <dbReference type="Proteomes" id="UP000623678"/>
    </source>
</evidence>
<name>A0A926EPK3_9FIRM</name>